<dbReference type="EMBL" id="ADBV01003068">
    <property type="protein sequence ID" value="EJW82167.1"/>
    <property type="molecule type" value="Genomic_DNA"/>
</dbReference>
<evidence type="ECO:0000313" key="3">
    <source>
        <dbReference type="Proteomes" id="UP000004810"/>
    </source>
</evidence>
<gene>
    <name evidence="2" type="ORF">WUBG_06924</name>
</gene>
<protein>
    <submittedName>
        <fullName evidence="2">Uncharacterized protein</fullName>
    </submittedName>
</protein>
<comment type="caution">
    <text evidence="2">The sequence shown here is derived from an EMBL/GenBank/DDBJ whole genome shotgun (WGS) entry which is preliminary data.</text>
</comment>
<evidence type="ECO:0000256" key="1">
    <source>
        <dbReference type="SAM" id="MobiDB-lite"/>
    </source>
</evidence>
<dbReference type="Proteomes" id="UP000004810">
    <property type="component" value="Unassembled WGS sequence"/>
</dbReference>
<reference evidence="3" key="1">
    <citation type="submission" date="2012-08" db="EMBL/GenBank/DDBJ databases">
        <title>The Genome Sequence of Wuchereria bancrofti.</title>
        <authorList>
            <person name="Nutman T.B."/>
            <person name="Fink D.L."/>
            <person name="Russ C."/>
            <person name="Young S."/>
            <person name="Zeng Q."/>
            <person name="Koehrsen M."/>
            <person name="Alvarado L."/>
            <person name="Berlin A."/>
            <person name="Chapman S.B."/>
            <person name="Chen Z."/>
            <person name="Freedman E."/>
            <person name="Gellesch M."/>
            <person name="Goldberg J."/>
            <person name="Griggs A."/>
            <person name="Gujja S."/>
            <person name="Heilman E.R."/>
            <person name="Heiman D."/>
            <person name="Hepburn T."/>
            <person name="Howarth C."/>
            <person name="Jen D."/>
            <person name="Larson L."/>
            <person name="Lewis B."/>
            <person name="Mehta T."/>
            <person name="Park D."/>
            <person name="Pearson M."/>
            <person name="Roberts A."/>
            <person name="Saif S."/>
            <person name="Shea T."/>
            <person name="Shenoy N."/>
            <person name="Sisk P."/>
            <person name="Stolte C."/>
            <person name="Sykes S."/>
            <person name="Walk T."/>
            <person name="White J."/>
            <person name="Yandava C."/>
            <person name="Haas B."/>
            <person name="Henn M.R."/>
            <person name="Nusbaum C."/>
            <person name="Birren B."/>
        </authorList>
    </citation>
    <scope>NUCLEOTIDE SEQUENCE [LARGE SCALE GENOMIC DNA]</scope>
    <source>
        <strain evidence="3">NA</strain>
    </source>
</reference>
<sequence>RGKPGKTKLVVEYIASPEGYDPRKPFVEGADVECIGYTSYSDRRIPDKVPKVMDKLVTKAGQKFIPAPGYDDLKLEAEINDLYKDKESILSTEHEILKAKEGKGKVEKKEEKDQNLTATDEDGKFNDFFC</sequence>
<feature type="non-terminal residue" evidence="2">
    <location>
        <position position="1"/>
    </location>
</feature>
<feature type="compositionally biased region" description="Basic and acidic residues" evidence="1">
    <location>
        <begin position="100"/>
        <end position="114"/>
    </location>
</feature>
<feature type="compositionally biased region" description="Basic and acidic residues" evidence="1">
    <location>
        <begin position="121"/>
        <end position="130"/>
    </location>
</feature>
<proteinExistence type="predicted"/>
<evidence type="ECO:0000313" key="2">
    <source>
        <dbReference type="EMBL" id="EJW82167.1"/>
    </source>
</evidence>
<organism evidence="2 3">
    <name type="scientific">Wuchereria bancrofti</name>
    <dbReference type="NCBI Taxonomy" id="6293"/>
    <lineage>
        <taxon>Eukaryota</taxon>
        <taxon>Metazoa</taxon>
        <taxon>Ecdysozoa</taxon>
        <taxon>Nematoda</taxon>
        <taxon>Chromadorea</taxon>
        <taxon>Rhabditida</taxon>
        <taxon>Spirurina</taxon>
        <taxon>Spiruromorpha</taxon>
        <taxon>Filarioidea</taxon>
        <taxon>Onchocercidae</taxon>
        <taxon>Wuchereria</taxon>
    </lineage>
</organism>
<dbReference type="AlphaFoldDB" id="J9EY88"/>
<feature type="region of interest" description="Disordered" evidence="1">
    <location>
        <begin position="100"/>
        <end position="130"/>
    </location>
</feature>
<accession>J9EY88</accession>
<name>J9EY88_WUCBA</name>